<dbReference type="PANTHER" id="PTHR31272">
    <property type="entry name" value="CYTOCHROME C-TYPE BIOGENESIS PROTEIN HI_1454-RELATED"/>
    <property type="match status" value="1"/>
</dbReference>
<evidence type="ECO:0000256" key="1">
    <source>
        <dbReference type="SAM" id="Phobius"/>
    </source>
</evidence>
<evidence type="ECO:0000313" key="3">
    <source>
        <dbReference type="Proteomes" id="UP001301797"/>
    </source>
</evidence>
<dbReference type="Pfam" id="PF11139">
    <property type="entry name" value="SfLAP"/>
    <property type="match status" value="1"/>
</dbReference>
<feature type="transmembrane region" description="Helical" evidence="1">
    <location>
        <begin position="345"/>
        <end position="370"/>
    </location>
</feature>
<accession>A0AA97I1Y5</accession>
<feature type="transmembrane region" description="Helical" evidence="1">
    <location>
        <begin position="254"/>
        <end position="273"/>
    </location>
</feature>
<protein>
    <recommendedName>
        <fullName evidence="4">Cytochrome C biogenesis protein transmembrane domain-containing protein</fullName>
    </recommendedName>
</protein>
<dbReference type="InterPro" id="IPR021315">
    <property type="entry name" value="Gap/Sap"/>
</dbReference>
<organism evidence="2 3">
    <name type="scientific">Methanochimaera problematica</name>
    <dbReference type="NCBI Taxonomy" id="2609417"/>
    <lineage>
        <taxon>Archaea</taxon>
        <taxon>Methanobacteriati</taxon>
        <taxon>Methanobacteriota</taxon>
        <taxon>Stenosarchaea group</taxon>
        <taxon>Methanomicrobia</taxon>
        <taxon>Methanomicrobiales</taxon>
        <taxon>Methanomicrobiaceae</taxon>
        <taxon>Methanochimaera</taxon>
    </lineage>
</organism>
<keyword evidence="1" id="KW-1133">Transmembrane helix</keyword>
<feature type="transmembrane region" description="Helical" evidence="1">
    <location>
        <begin position="306"/>
        <end position="333"/>
    </location>
</feature>
<proteinExistence type="predicted"/>
<sequence length="404" mass="44653">MILDLKKILLVIALMLLALNVNAGNLIQTENTALNSGLTPNNSNYSYNNFTTFSQSRLDTSNTSINVFYNQHCSACHKAIPIIKEISSKYPNISVYYYDTYNSPNNQELLYLFGEKYGKKYLSYPAVLTGDTVIIEGFFNIDSNYEDVISSLDAGKIPDSEYEKKWAEVKTSENTSVKDDSDNLTIPLVLSAGLADGINPCAFAVLVILLIGLSTVESRKKMLITGFTYTLAVFLFYLLAGLGIITFIQSAGLSYAFSIVAGIIAIIAGFINITDGIFKGRGISIKIPESQKTTISRFIKKATIPAAFILGILVGIFELPCTGGIYLAILGLLSSEMTVYEGIPYLVLYNLMFVLPLIIITLISCTGLPPERINSFREEYRYIIRIFIGIIFFATGAIVIWWQL</sequence>
<reference evidence="2 3" key="1">
    <citation type="submission" date="2019-09" db="EMBL/GenBank/DDBJ databases">
        <title>The complete genome of Methanoplanus sp. FWC-SCC4.</title>
        <authorList>
            <person name="Chen S.-C."/>
            <person name="Zhou Y.-Z."/>
            <person name="Lai M.-C."/>
        </authorList>
    </citation>
    <scope>NUCLEOTIDE SEQUENCE [LARGE SCALE GENOMIC DNA]</scope>
    <source>
        <strain evidence="2 3">FWC-SCC4</strain>
    </source>
</reference>
<evidence type="ECO:0000313" key="2">
    <source>
        <dbReference type="EMBL" id="WOF15675.1"/>
    </source>
</evidence>
<dbReference type="InterPro" id="IPR051790">
    <property type="entry name" value="Cytochrome_c-biogenesis_DsbD"/>
</dbReference>
<dbReference type="Proteomes" id="UP001301797">
    <property type="component" value="Chromosome"/>
</dbReference>
<dbReference type="InterPro" id="IPR036249">
    <property type="entry name" value="Thioredoxin-like_sf"/>
</dbReference>
<dbReference type="EMBL" id="CP043875">
    <property type="protein sequence ID" value="WOF15675.1"/>
    <property type="molecule type" value="Genomic_DNA"/>
</dbReference>
<feature type="transmembrane region" description="Helical" evidence="1">
    <location>
        <begin position="228"/>
        <end position="248"/>
    </location>
</feature>
<keyword evidence="3" id="KW-1185">Reference proteome</keyword>
<dbReference type="SUPFAM" id="SSF52833">
    <property type="entry name" value="Thioredoxin-like"/>
    <property type="match status" value="1"/>
</dbReference>
<feature type="transmembrane region" description="Helical" evidence="1">
    <location>
        <begin position="382"/>
        <end position="402"/>
    </location>
</feature>
<dbReference type="KEGG" id="mefw:F1737_02720"/>
<dbReference type="Gene3D" id="3.40.30.10">
    <property type="entry name" value="Glutaredoxin"/>
    <property type="match status" value="1"/>
</dbReference>
<keyword evidence="1" id="KW-0812">Transmembrane</keyword>
<dbReference type="AlphaFoldDB" id="A0AA97I1Y5"/>
<gene>
    <name evidence="2" type="ORF">F1737_02720</name>
</gene>
<feature type="transmembrane region" description="Helical" evidence="1">
    <location>
        <begin position="197"/>
        <end position="216"/>
    </location>
</feature>
<name>A0AA97I1Y5_9EURY</name>
<evidence type="ECO:0008006" key="4">
    <source>
        <dbReference type="Google" id="ProtNLM"/>
    </source>
</evidence>
<dbReference type="PANTHER" id="PTHR31272:SF9">
    <property type="entry name" value="BLL1027 PROTEIN"/>
    <property type="match status" value="1"/>
</dbReference>
<keyword evidence="1" id="KW-0472">Membrane</keyword>